<keyword evidence="1" id="KW-0862">Zinc</keyword>
<dbReference type="Pfam" id="PF00320">
    <property type="entry name" value="GATA"/>
    <property type="match status" value="1"/>
</dbReference>
<feature type="domain" description="GATA-type" evidence="3">
    <location>
        <begin position="226"/>
        <end position="287"/>
    </location>
</feature>
<feature type="compositionally biased region" description="Low complexity" evidence="2">
    <location>
        <begin position="758"/>
        <end position="778"/>
    </location>
</feature>
<feature type="region of interest" description="Disordered" evidence="2">
    <location>
        <begin position="1086"/>
        <end position="1118"/>
    </location>
</feature>
<dbReference type="InterPro" id="IPR003163">
    <property type="entry name" value="Tscrpt_reg_HTH_APSES-type"/>
</dbReference>
<comment type="caution">
    <text evidence="5">The sequence shown here is derived from an EMBL/GenBank/DDBJ whole genome shotgun (WGS) entry which is preliminary data.</text>
</comment>
<gene>
    <name evidence="5" type="ORF">CU098_004120</name>
</gene>
<dbReference type="SMART" id="SM00401">
    <property type="entry name" value="ZnF_GATA"/>
    <property type="match status" value="1"/>
</dbReference>
<dbReference type="OrthoDB" id="5597783at2759"/>
<keyword evidence="6" id="KW-1185">Reference proteome</keyword>
<dbReference type="InterPro" id="IPR013088">
    <property type="entry name" value="Znf_NHR/GATA"/>
</dbReference>
<feature type="compositionally biased region" description="Polar residues" evidence="2">
    <location>
        <begin position="196"/>
        <end position="210"/>
    </location>
</feature>
<sequence>MQICTDYCDVVADIPQGLSMGDDQHSPDSFSPMEETLSLPSGPQKDNWFVSTASDAAHMMNDSDALYEQYPQPLISYDSSPSSCEQSVIPATSDGFACSTPSPSPTGANIHFAMSNMMMSTTMRGCSSYYNTHEAHPNHADQYTNSHVYSREACMPYRIQSCYPIPPVDIQESTHSSPCTNKNNKHIISPLNSVNYKNHSLSDQSNSQETYHPEKRNPGNKKHPCRKDKKRCSNCHTIKTPSWRRSIEPSTKGNLVCNACGLYEKTTKKKRLLLTQSDGNIKVVRKRDFRAFRCRNCGSEDGARWKKLAHSSSKDDIVISMFTFTYKLDMAERKVKETLKDDVIPFQVHPDDAKDKVFMAILRALLKLKNVPSSPKELANTIIQHNYTILGGQTPFATVSSRISQHFKRAASHNPPRKPLLVKHVHQSNIRKISYSIATIDQEEESPMNKEHEILTRTSNSSLEADENDEQDIAAAIAITKLAQQPIHPTTIEQDIHWKQEHTDSKANVVYSTDILSSEPTNTNVENKQETMTWTIKGHTFTLTRKWLGDLEFYELDSPSDIPNTKVSRFSSNSKPSYSYVNATQLRKAAIPVLGEGTFDSEDEKQEGRDVLVVSKGPFDTQGAWVPLDRARELVEEFEIESSPGLTKLLSDQPFNKDPLLQGKTQYDNTSVELFPIQKQVESSSNTKRHIRIAPSTEKPVNIANEPLQSLNMTAIQQIIMAIPHLVQNSTQSSILSKVLATYIQYLTTLNSSAIASSSSSMNALPPSPSTNSSNNSPIKEPVDNMLNADTSVLHTIQPTKPRMEITVIDNIAVCIAFLVKDDIEYRIMRRLDNSFINGTQLLIAGGIDTESERSMILSFEMNRVRMPNRQSVLFGTWIPNRRAQELAATCSIQHMLTSFLGDDVEHLFPSPLPSFIANNKRRSRKNSLTATEDTTAATRNHHLAALTLAALKNPVVISDPHKTEIDRMTTTIDKNMPLTHPSRTLKSTTEYTLKAPHLGYFENTYDDNGKHVVVIDKSVSTTVDLNFIKQDENDSSDVDIETMEEFEHEGDTDTDNDIEQVRKEMRRVRDAAIAAMELDDILKMNHAEHRRKSDGQVRNDRPKKKRKVFSETEDDEDHSIPYRAFDFQRKRPVGFISGGGKWSASTGNNNTFKSSKIKRSATWHGKMTPTSNHKKQQKTETTLKQNTTAIIQKPSTSKHKAIQAVITHTLVDENDEGDEIDIGGSDNDDDLR</sequence>
<dbReference type="PROSITE" id="PS51299">
    <property type="entry name" value="HTH_APSES"/>
    <property type="match status" value="2"/>
</dbReference>
<feature type="region of interest" description="Disordered" evidence="2">
    <location>
        <begin position="18"/>
        <end position="45"/>
    </location>
</feature>
<feature type="region of interest" description="Disordered" evidence="2">
    <location>
        <begin position="196"/>
        <end position="229"/>
    </location>
</feature>
<feature type="region of interest" description="Disordered" evidence="2">
    <location>
        <begin position="1147"/>
        <end position="1180"/>
    </location>
</feature>
<feature type="domain" description="HTH APSES-type" evidence="4">
    <location>
        <begin position="804"/>
        <end position="912"/>
    </location>
</feature>
<feature type="compositionally biased region" description="Basic and acidic residues" evidence="2">
    <location>
        <begin position="1086"/>
        <end position="1101"/>
    </location>
</feature>
<dbReference type="CDD" id="cd00202">
    <property type="entry name" value="ZnF_GATA"/>
    <property type="match status" value="1"/>
</dbReference>
<dbReference type="Proteomes" id="UP000253551">
    <property type="component" value="Unassembled WGS sequence"/>
</dbReference>
<dbReference type="Gene3D" id="3.10.260.10">
    <property type="entry name" value="Transcription regulator HTH, APSES-type DNA-binding domain"/>
    <property type="match status" value="2"/>
</dbReference>
<dbReference type="PROSITE" id="PS50114">
    <property type="entry name" value="GATA_ZN_FINGER_2"/>
    <property type="match status" value="1"/>
</dbReference>
<accession>A0A367KIL3</accession>
<feature type="domain" description="HTH APSES-type" evidence="4">
    <location>
        <begin position="543"/>
        <end position="664"/>
    </location>
</feature>
<feature type="region of interest" description="Disordered" evidence="2">
    <location>
        <begin position="1214"/>
        <end position="1233"/>
    </location>
</feature>
<dbReference type="EMBL" id="PJQM01001546">
    <property type="protein sequence ID" value="RCI02065.1"/>
    <property type="molecule type" value="Genomic_DNA"/>
</dbReference>
<dbReference type="InterPro" id="IPR036887">
    <property type="entry name" value="HTH_APSES_sf"/>
</dbReference>
<dbReference type="SUPFAM" id="SSF54616">
    <property type="entry name" value="DNA-binding domain of Mlu1-box binding protein MBP1"/>
    <property type="match status" value="2"/>
</dbReference>
<dbReference type="GO" id="GO:0006355">
    <property type="term" value="P:regulation of DNA-templated transcription"/>
    <property type="evidence" value="ECO:0007669"/>
    <property type="project" value="InterPro"/>
</dbReference>
<dbReference type="GO" id="GO:0043565">
    <property type="term" value="F:sequence-specific DNA binding"/>
    <property type="evidence" value="ECO:0007669"/>
    <property type="project" value="InterPro"/>
</dbReference>
<reference evidence="5 6" key="1">
    <citation type="journal article" date="2018" name="G3 (Bethesda)">
        <title>Phylogenetic and Phylogenomic Definition of Rhizopus Species.</title>
        <authorList>
            <person name="Gryganskyi A.P."/>
            <person name="Golan J."/>
            <person name="Dolatabadi S."/>
            <person name="Mondo S."/>
            <person name="Robb S."/>
            <person name="Idnurm A."/>
            <person name="Muszewska A."/>
            <person name="Steczkiewicz K."/>
            <person name="Masonjones S."/>
            <person name="Liao H.L."/>
            <person name="Gajdeczka M.T."/>
            <person name="Anike F."/>
            <person name="Vuek A."/>
            <person name="Anishchenko I.M."/>
            <person name="Voigt K."/>
            <person name="de Hoog G.S."/>
            <person name="Smith M.E."/>
            <person name="Heitman J."/>
            <person name="Vilgalys R."/>
            <person name="Stajich J.E."/>
        </authorList>
    </citation>
    <scope>NUCLEOTIDE SEQUENCE [LARGE SCALE GENOMIC DNA]</scope>
    <source>
        <strain evidence="5 6">LSU 92-RS-03</strain>
    </source>
</reference>
<evidence type="ECO:0000256" key="2">
    <source>
        <dbReference type="SAM" id="MobiDB-lite"/>
    </source>
</evidence>
<dbReference type="Gene3D" id="3.30.50.10">
    <property type="entry name" value="Erythroid Transcription Factor GATA-1, subunit A"/>
    <property type="match status" value="1"/>
</dbReference>
<evidence type="ECO:0000313" key="5">
    <source>
        <dbReference type="EMBL" id="RCI02065.1"/>
    </source>
</evidence>
<keyword evidence="1" id="KW-0863">Zinc-finger</keyword>
<evidence type="ECO:0008006" key="7">
    <source>
        <dbReference type="Google" id="ProtNLM"/>
    </source>
</evidence>
<dbReference type="InterPro" id="IPR057511">
    <property type="entry name" value="WH_GDS1"/>
</dbReference>
<keyword evidence="1" id="KW-0479">Metal-binding</keyword>
<dbReference type="GO" id="GO:0008270">
    <property type="term" value="F:zinc ion binding"/>
    <property type="evidence" value="ECO:0007669"/>
    <property type="project" value="UniProtKB-KW"/>
</dbReference>
<dbReference type="STRING" id="4846.A0A367KIL3"/>
<dbReference type="AlphaFoldDB" id="A0A367KIL3"/>
<dbReference type="InterPro" id="IPR000679">
    <property type="entry name" value="Znf_GATA"/>
</dbReference>
<evidence type="ECO:0000313" key="6">
    <source>
        <dbReference type="Proteomes" id="UP000253551"/>
    </source>
</evidence>
<evidence type="ECO:0000259" key="3">
    <source>
        <dbReference type="PROSITE" id="PS50114"/>
    </source>
</evidence>
<name>A0A367KIL3_RHIST</name>
<dbReference type="SUPFAM" id="SSF57716">
    <property type="entry name" value="Glucocorticoid receptor-like (DNA-binding domain)"/>
    <property type="match status" value="1"/>
</dbReference>
<organism evidence="5 6">
    <name type="scientific">Rhizopus stolonifer</name>
    <name type="common">Rhizopus nigricans</name>
    <dbReference type="NCBI Taxonomy" id="4846"/>
    <lineage>
        <taxon>Eukaryota</taxon>
        <taxon>Fungi</taxon>
        <taxon>Fungi incertae sedis</taxon>
        <taxon>Mucoromycota</taxon>
        <taxon>Mucoromycotina</taxon>
        <taxon>Mucoromycetes</taxon>
        <taxon>Mucorales</taxon>
        <taxon>Mucorineae</taxon>
        <taxon>Rhizopodaceae</taxon>
        <taxon>Rhizopus</taxon>
    </lineage>
</organism>
<feature type="compositionally biased region" description="Basic residues" evidence="2">
    <location>
        <begin position="218"/>
        <end position="229"/>
    </location>
</feature>
<dbReference type="Pfam" id="PF25318">
    <property type="entry name" value="WHD_GDS1"/>
    <property type="match status" value="1"/>
</dbReference>
<evidence type="ECO:0000256" key="1">
    <source>
        <dbReference type="PROSITE-ProRule" id="PRU00094"/>
    </source>
</evidence>
<proteinExistence type="predicted"/>
<feature type="region of interest" description="Disordered" evidence="2">
    <location>
        <begin position="758"/>
        <end position="783"/>
    </location>
</feature>
<evidence type="ECO:0000259" key="4">
    <source>
        <dbReference type="PROSITE" id="PS51299"/>
    </source>
</evidence>
<protein>
    <recommendedName>
        <fullName evidence="7">GATA-type domain-containing protein</fullName>
    </recommendedName>
</protein>